<feature type="transmembrane region" description="Helical" evidence="2">
    <location>
        <begin position="86"/>
        <end position="103"/>
    </location>
</feature>
<protein>
    <submittedName>
        <fullName evidence="3">Uncharacterized protein</fullName>
    </submittedName>
</protein>
<accession>A0A5C8G6D6</accession>
<evidence type="ECO:0000313" key="4">
    <source>
        <dbReference type="Proteomes" id="UP000325013"/>
    </source>
</evidence>
<name>A0A5C8G6D6_9SPIR</name>
<evidence type="ECO:0000256" key="2">
    <source>
        <dbReference type="SAM" id="Phobius"/>
    </source>
</evidence>
<comment type="caution">
    <text evidence="3">The sequence shown here is derived from an EMBL/GenBank/DDBJ whole genome shotgun (WGS) entry which is preliminary data.</text>
</comment>
<organism evidence="3 4">
    <name type="scientific">Brachyspira aalborgi</name>
    <dbReference type="NCBI Taxonomy" id="29522"/>
    <lineage>
        <taxon>Bacteria</taxon>
        <taxon>Pseudomonadati</taxon>
        <taxon>Spirochaetota</taxon>
        <taxon>Spirochaetia</taxon>
        <taxon>Brachyspirales</taxon>
        <taxon>Brachyspiraceae</taxon>
        <taxon>Brachyspira</taxon>
    </lineage>
</organism>
<keyword evidence="2" id="KW-0812">Transmembrane</keyword>
<keyword evidence="2" id="KW-1133">Transmembrane helix</keyword>
<dbReference type="Proteomes" id="UP000325013">
    <property type="component" value="Unassembled WGS sequence"/>
</dbReference>
<evidence type="ECO:0000256" key="1">
    <source>
        <dbReference type="SAM" id="MobiDB-lite"/>
    </source>
</evidence>
<gene>
    <name evidence="3" type="ORF">EPJ67_04845</name>
</gene>
<evidence type="ECO:0000313" key="3">
    <source>
        <dbReference type="EMBL" id="TXJ57455.1"/>
    </source>
</evidence>
<reference evidence="3 4" key="1">
    <citation type="journal article" date="1992" name="Lakartidningen">
        <title>[Penicillin V and not amoxicillin is the first choice preparation in acute otitis].</title>
        <authorList>
            <person name="Kamme C."/>
            <person name="Lundgren K."/>
            <person name="Prellner K."/>
        </authorList>
    </citation>
    <scope>NUCLEOTIDE SEQUENCE [LARGE SCALE GENOMIC DNA]</scope>
    <source>
        <strain evidence="3 4">PC2777IV</strain>
    </source>
</reference>
<dbReference type="EMBL" id="SAYJ01000012">
    <property type="protein sequence ID" value="TXJ57455.1"/>
    <property type="molecule type" value="Genomic_DNA"/>
</dbReference>
<sequence length="401" mass="44487">MNSQNRTEQNRTEQNRTEQNRTEQNRLPLYKCLFWYCKSFFKKIIFIFADNFVGFIRFSKFSWSNPCLFIKNNLLQGGSIMTQKNILKILVIMIAVLSLFAVSCRKASTSPEPTPTPSGNPTVFTVTAGTSSPIRIIKDTDYKPYADGNIGAKVGGTSDYSVAITKVEQKDQTVDVVLDASDFTVDKNTIKLSDAGIGKFKDKNLTEKQAKEYTLTLTYSTTANVEPKSREITTDIGIVQNHLLTKTEFTDYVKKWKWQANSTAQANEGNIYVNSSDNSSSAQFQVNSANFSATDKTKNYSINAAGSGTAYSKANALNIFASASKKDDKDSKSTGYESYFSDVKGLKTVDSDTLNKMTLYLQFILNDDTALIDTELTHITNANEGLSFELSLSTTGDTWGD</sequence>
<keyword evidence="2" id="KW-0472">Membrane</keyword>
<feature type="compositionally biased region" description="Basic and acidic residues" evidence="1">
    <location>
        <begin position="8"/>
        <end position="21"/>
    </location>
</feature>
<proteinExistence type="predicted"/>
<feature type="region of interest" description="Disordered" evidence="1">
    <location>
        <begin position="1"/>
        <end position="21"/>
    </location>
</feature>
<dbReference type="AlphaFoldDB" id="A0A5C8G6D6"/>